<name>A0A2U2B352_9BACT</name>
<protein>
    <submittedName>
        <fullName evidence="1">Uncharacterized protein</fullName>
    </submittedName>
</protein>
<evidence type="ECO:0000313" key="2">
    <source>
        <dbReference type="Proteomes" id="UP000244956"/>
    </source>
</evidence>
<gene>
    <name evidence="1" type="ORF">DDZ16_20550</name>
</gene>
<dbReference type="RefSeq" id="WP_109266356.1">
    <property type="nucleotide sequence ID" value="NZ_QEWP01000049.1"/>
</dbReference>
<dbReference type="OrthoDB" id="10020412at2"/>
<reference evidence="1 2" key="1">
    <citation type="submission" date="2018-05" db="EMBL/GenBank/DDBJ databases">
        <title>Marinilabilia rubrum sp. nov., isolated from saltern sediment.</title>
        <authorList>
            <person name="Zhang R."/>
        </authorList>
    </citation>
    <scope>NUCLEOTIDE SEQUENCE [LARGE SCALE GENOMIC DNA]</scope>
    <source>
        <strain evidence="1 2">WTE16</strain>
    </source>
</reference>
<dbReference type="AlphaFoldDB" id="A0A2U2B352"/>
<dbReference type="Proteomes" id="UP000244956">
    <property type="component" value="Unassembled WGS sequence"/>
</dbReference>
<organism evidence="1 2">
    <name type="scientific">Marinilabilia rubra</name>
    <dbReference type="NCBI Taxonomy" id="2162893"/>
    <lineage>
        <taxon>Bacteria</taxon>
        <taxon>Pseudomonadati</taxon>
        <taxon>Bacteroidota</taxon>
        <taxon>Bacteroidia</taxon>
        <taxon>Marinilabiliales</taxon>
        <taxon>Marinilabiliaceae</taxon>
        <taxon>Marinilabilia</taxon>
    </lineage>
</organism>
<sequence length="222" mass="25427">METIINLAQSANWGLSTRNNDLFLNSAVELYKYVQKNGASILTKFSDSSELQMIGKAFSYFARFIDNGDIDINSVAAENSYYCLASSMIQNNFYAAPELFNLLDTKKELFYDKFKSVIFDDLQEQHQVPLNVIINSYPQQMAAQKEIGRLHPILIYYVISNFYDIYANKTKMPEDIIEYSVDRVDKYISGLKSSSSVDDTITEGKLFFNKVHKSIKNTLLSF</sequence>
<proteinExistence type="predicted"/>
<evidence type="ECO:0000313" key="1">
    <source>
        <dbReference type="EMBL" id="PWD97480.1"/>
    </source>
</evidence>
<accession>A0A2U2B352</accession>
<dbReference type="EMBL" id="QEWP01000049">
    <property type="protein sequence ID" value="PWD97480.1"/>
    <property type="molecule type" value="Genomic_DNA"/>
</dbReference>
<comment type="caution">
    <text evidence="1">The sequence shown here is derived from an EMBL/GenBank/DDBJ whole genome shotgun (WGS) entry which is preliminary data.</text>
</comment>
<keyword evidence="2" id="KW-1185">Reference proteome</keyword>